<dbReference type="Gene3D" id="6.20.370.130">
    <property type="match status" value="1"/>
</dbReference>
<evidence type="ECO:0000256" key="1">
    <source>
        <dbReference type="ARBA" id="ARBA00004496"/>
    </source>
</evidence>
<comment type="subcellular location">
    <subcellularLocation>
        <location evidence="1 3">Cytoplasm</location>
    </subcellularLocation>
</comment>
<dbReference type="Proteomes" id="UP001179600">
    <property type="component" value="Chromosome"/>
</dbReference>
<dbReference type="EMBL" id="CP116507">
    <property type="protein sequence ID" value="WCG22151.1"/>
    <property type="molecule type" value="Genomic_DNA"/>
</dbReference>
<dbReference type="FunFam" id="2.40.50.140:FF:000006">
    <property type="entry name" value="Cold shock protein CspC"/>
    <property type="match status" value="1"/>
</dbReference>
<evidence type="ECO:0000313" key="5">
    <source>
        <dbReference type="EMBL" id="WCG22151.1"/>
    </source>
</evidence>
<dbReference type="GO" id="GO:0051252">
    <property type="term" value="P:regulation of RNA metabolic process"/>
    <property type="evidence" value="ECO:0007669"/>
    <property type="project" value="UniProtKB-ARBA"/>
</dbReference>
<organism evidence="5 6">
    <name type="scientific">Vagococcus lutrae</name>
    <dbReference type="NCBI Taxonomy" id="81947"/>
    <lineage>
        <taxon>Bacteria</taxon>
        <taxon>Bacillati</taxon>
        <taxon>Bacillota</taxon>
        <taxon>Bacilli</taxon>
        <taxon>Lactobacillales</taxon>
        <taxon>Enterococcaceae</taxon>
        <taxon>Vagococcus</taxon>
    </lineage>
</organism>
<dbReference type="InterPro" id="IPR050181">
    <property type="entry name" value="Cold_shock_domain"/>
</dbReference>
<dbReference type="PRINTS" id="PR00050">
    <property type="entry name" value="COLDSHOCK"/>
</dbReference>
<dbReference type="GO" id="GO:0005737">
    <property type="term" value="C:cytoplasm"/>
    <property type="evidence" value="ECO:0007669"/>
    <property type="project" value="UniProtKB-SubCell"/>
</dbReference>
<dbReference type="PANTHER" id="PTHR11544">
    <property type="entry name" value="COLD SHOCK DOMAIN CONTAINING PROTEINS"/>
    <property type="match status" value="1"/>
</dbReference>
<dbReference type="PIRSF" id="PIRSF002599">
    <property type="entry name" value="Cold_shock_A"/>
    <property type="match status" value="1"/>
</dbReference>
<evidence type="ECO:0000256" key="3">
    <source>
        <dbReference type="RuleBase" id="RU000408"/>
    </source>
</evidence>
<evidence type="ECO:0000259" key="4">
    <source>
        <dbReference type="PROSITE" id="PS51857"/>
    </source>
</evidence>
<evidence type="ECO:0000313" key="6">
    <source>
        <dbReference type="Proteomes" id="UP001179600"/>
    </source>
</evidence>
<protein>
    <submittedName>
        <fullName evidence="5">Cold-shock protein</fullName>
    </submittedName>
</protein>
<dbReference type="InterPro" id="IPR002059">
    <property type="entry name" value="CSP_DNA-bd"/>
</dbReference>
<evidence type="ECO:0000256" key="2">
    <source>
        <dbReference type="ARBA" id="ARBA00022490"/>
    </source>
</evidence>
<gene>
    <name evidence="5" type="ORF">PML95_07040</name>
</gene>
<dbReference type="PROSITE" id="PS51857">
    <property type="entry name" value="CSD_2"/>
    <property type="match status" value="1"/>
</dbReference>
<dbReference type="Pfam" id="PF00313">
    <property type="entry name" value="CSD"/>
    <property type="match status" value="1"/>
</dbReference>
<dbReference type="GO" id="GO:0003676">
    <property type="term" value="F:nucleic acid binding"/>
    <property type="evidence" value="ECO:0007669"/>
    <property type="project" value="InterPro"/>
</dbReference>
<dbReference type="InterPro" id="IPR011129">
    <property type="entry name" value="CSD"/>
</dbReference>
<proteinExistence type="predicted"/>
<keyword evidence="2" id="KW-0963">Cytoplasm</keyword>
<name>A0AAE9XGZ9_9ENTE</name>
<dbReference type="InterPro" id="IPR019844">
    <property type="entry name" value="CSD_CS"/>
</dbReference>
<dbReference type="CDD" id="cd04458">
    <property type="entry name" value="CSP_CDS"/>
    <property type="match status" value="1"/>
</dbReference>
<dbReference type="PROSITE" id="PS00352">
    <property type="entry name" value="CSD_1"/>
    <property type="match status" value="1"/>
</dbReference>
<dbReference type="Gene3D" id="2.40.50.140">
    <property type="entry name" value="Nucleic acid-binding proteins"/>
    <property type="match status" value="1"/>
</dbReference>
<sequence length="73" mass="8340">MIKGRVKWFDAKKGYGFITYHEDEDVFVHFTGILGDGFRTLKENQPVSFDIVEGRRGEQATNVEILDSDSESL</sequence>
<dbReference type="InterPro" id="IPR012340">
    <property type="entry name" value="NA-bd_OB-fold"/>
</dbReference>
<dbReference type="SMART" id="SM00357">
    <property type="entry name" value="CSP"/>
    <property type="match status" value="1"/>
</dbReference>
<accession>A0AAE9XGZ9</accession>
<dbReference type="GO" id="GO:0010468">
    <property type="term" value="P:regulation of gene expression"/>
    <property type="evidence" value="ECO:0007669"/>
    <property type="project" value="UniProtKB-ARBA"/>
</dbReference>
<feature type="domain" description="CSD" evidence="4">
    <location>
        <begin position="1"/>
        <end position="65"/>
    </location>
</feature>
<dbReference type="AlphaFoldDB" id="A0AAE9XGZ9"/>
<dbReference type="SUPFAM" id="SSF50249">
    <property type="entry name" value="Nucleic acid-binding proteins"/>
    <property type="match status" value="1"/>
</dbReference>
<dbReference type="InterPro" id="IPR012156">
    <property type="entry name" value="Cold_shock_CspA"/>
</dbReference>
<reference evidence="5" key="1">
    <citation type="submission" date="2023-01" db="EMBL/GenBank/DDBJ databases">
        <title>Oxazolidinone resistance genes in florfenicol resistant enterococci from beef cattle and veal calves at slaughter.</title>
        <authorList>
            <person name="Biggel M."/>
        </authorList>
    </citation>
    <scope>NUCLEOTIDE SEQUENCE</scope>
    <source>
        <strain evidence="5">K204-1</strain>
    </source>
</reference>
<dbReference type="RefSeq" id="WP_126761181.1">
    <property type="nucleotide sequence ID" value="NZ_CP081833.1"/>
</dbReference>